<evidence type="ECO:0000313" key="4">
    <source>
        <dbReference type="Proteomes" id="UP000095283"/>
    </source>
</evidence>
<keyword evidence="3" id="KW-0690">Ribosome biogenesis</keyword>
<dbReference type="SUPFAM" id="SSF55909">
    <property type="entry name" value="Pentein"/>
    <property type="match status" value="1"/>
</dbReference>
<dbReference type="WBParaSite" id="Hba_19113">
    <property type="protein sequence ID" value="Hba_19113"/>
    <property type="gene ID" value="Hba_19113"/>
</dbReference>
<evidence type="ECO:0000256" key="3">
    <source>
        <dbReference type="HAMAP-Rule" id="MF_03132"/>
    </source>
</evidence>
<evidence type="ECO:0000256" key="1">
    <source>
        <dbReference type="ARBA" id="ARBA00022540"/>
    </source>
</evidence>
<dbReference type="GO" id="GO:0005737">
    <property type="term" value="C:cytoplasm"/>
    <property type="evidence" value="ECO:0007669"/>
    <property type="project" value="UniProtKB-SubCell"/>
</dbReference>
<dbReference type="GO" id="GO:0003743">
    <property type="term" value="F:translation initiation factor activity"/>
    <property type="evidence" value="ECO:0007669"/>
    <property type="project" value="UniProtKB-UniRule"/>
</dbReference>
<comment type="similarity">
    <text evidence="3">Belongs to the eIF-6 family.</text>
</comment>
<dbReference type="AlphaFoldDB" id="A0A1I7XN00"/>
<dbReference type="GO" id="GO:0042256">
    <property type="term" value="P:cytosolic ribosome assembly"/>
    <property type="evidence" value="ECO:0007669"/>
    <property type="project" value="UniProtKB-UniRule"/>
</dbReference>
<comment type="subcellular location">
    <subcellularLocation>
        <location evidence="3">Cytoplasm</location>
    </subcellularLocation>
    <subcellularLocation>
        <location evidence="3">Nucleus</location>
        <location evidence="3">Nucleolus</location>
    </subcellularLocation>
    <text evidence="3">Shuttles between cytoplasm and nucleus/nucleolus.</text>
</comment>
<proteinExistence type="inferred from homology"/>
<dbReference type="SMART" id="SM00654">
    <property type="entry name" value="eIF6"/>
    <property type="match status" value="1"/>
</dbReference>
<accession>A0A1I7XN00</accession>
<comment type="subunit">
    <text evidence="3">Monomer. Associates with the 60S ribosomal subunit.</text>
</comment>
<dbReference type="GO" id="GO:0005730">
    <property type="term" value="C:nucleolus"/>
    <property type="evidence" value="ECO:0007669"/>
    <property type="project" value="UniProtKB-SubCell"/>
</dbReference>
<comment type="function">
    <text evidence="3">Binds to the 60S ribosomal subunit and prevents its association with the 40S ribosomal subunit to form the 80S initiation complex in the cytoplasm. May also be involved in ribosome biogenesis.</text>
</comment>
<organism evidence="4 5">
    <name type="scientific">Heterorhabditis bacteriophora</name>
    <name type="common">Entomopathogenic nematode worm</name>
    <dbReference type="NCBI Taxonomy" id="37862"/>
    <lineage>
        <taxon>Eukaryota</taxon>
        <taxon>Metazoa</taxon>
        <taxon>Ecdysozoa</taxon>
        <taxon>Nematoda</taxon>
        <taxon>Chromadorea</taxon>
        <taxon>Rhabditida</taxon>
        <taxon>Rhabditina</taxon>
        <taxon>Rhabditomorpha</taxon>
        <taxon>Strongyloidea</taxon>
        <taxon>Heterorhabditidae</taxon>
        <taxon>Heterorhabditis</taxon>
    </lineage>
</organism>
<dbReference type="InterPro" id="IPR002769">
    <property type="entry name" value="eIF6"/>
</dbReference>
<name>A0A1I7XN00_HETBA</name>
<keyword evidence="3" id="KW-0539">Nucleus</keyword>
<dbReference type="HAMAP" id="MF_00032">
    <property type="entry name" value="eIF_6"/>
    <property type="match status" value="1"/>
</dbReference>
<reference evidence="5" key="1">
    <citation type="submission" date="2016-11" db="UniProtKB">
        <authorList>
            <consortium name="WormBaseParasite"/>
        </authorList>
    </citation>
    <scope>IDENTIFICATION</scope>
</reference>
<dbReference type="GO" id="GO:0042273">
    <property type="term" value="P:ribosomal large subunit biogenesis"/>
    <property type="evidence" value="ECO:0007669"/>
    <property type="project" value="UniProtKB-UniRule"/>
</dbReference>
<dbReference type="PANTHER" id="PTHR10784">
    <property type="entry name" value="TRANSLATION INITIATION FACTOR 6"/>
    <property type="match status" value="1"/>
</dbReference>
<keyword evidence="1 3" id="KW-0396">Initiation factor</keyword>
<keyword evidence="4" id="KW-1185">Reference proteome</keyword>
<dbReference type="Pfam" id="PF01912">
    <property type="entry name" value="eIF-6"/>
    <property type="match status" value="2"/>
</dbReference>
<dbReference type="Proteomes" id="UP000095283">
    <property type="component" value="Unplaced"/>
</dbReference>
<sequence length="274" mass="30306">MLLGYENQKILSAKIANMALRVDYEGSNDIGVFCTLTNSYCLVGVGGTQNFYSTVEAELADAIPVVHTSIASTRIVGRVTVGNRHGLLVPNATTDQELQHIRNSLPDEVPYLYIMFIVWDSSSIKCMGDFPHNNKVFKVKIRRVDERLSALGNVIACNDHVAIVHAEISQETEQTLVDTLNVEVFRVSLAQNALVIIIKVLSKIYVSSIYCLDILSFLDFNFVDLLLTFSLIILGLDTTSTELSVVESIFKLGEQSAPSSISNQLRETLIESML</sequence>
<evidence type="ECO:0000313" key="5">
    <source>
        <dbReference type="WBParaSite" id="Hba_19113"/>
    </source>
</evidence>
<keyword evidence="2 3" id="KW-0648">Protein biosynthesis</keyword>
<gene>
    <name evidence="3" type="primary">EIF6</name>
</gene>
<protein>
    <recommendedName>
        <fullName evidence="3">Eukaryotic translation initiation factor 6</fullName>
        <shortName evidence="3">eIF-6</shortName>
    </recommendedName>
</protein>
<keyword evidence="3" id="KW-0963">Cytoplasm</keyword>
<dbReference type="Gene3D" id="3.75.10.10">
    <property type="entry name" value="L-arginine/glycine Amidinotransferase, Chain A"/>
    <property type="match status" value="2"/>
</dbReference>
<evidence type="ECO:0000256" key="2">
    <source>
        <dbReference type="ARBA" id="ARBA00022917"/>
    </source>
</evidence>
<dbReference type="GO" id="GO:0043023">
    <property type="term" value="F:ribosomal large subunit binding"/>
    <property type="evidence" value="ECO:0007669"/>
    <property type="project" value="UniProtKB-UniRule"/>
</dbReference>